<dbReference type="Gene3D" id="2.60.40.4070">
    <property type="match status" value="1"/>
</dbReference>
<sequence length="135" mass="14809">YLTSGNETRLLVITPETDELFSFSGDFEITEIIVANSQYEVSVDLPLATSYSLSEAYPNPFNPATTMTLTMPVSGDIRVEVYNLLGQVVSTLASGYMEGGTYTLTWDASDVSSGMYFVKAETHVSIQTQKLLLLK</sequence>
<organism evidence="2">
    <name type="scientific">marine metagenome</name>
    <dbReference type="NCBI Taxonomy" id="408172"/>
    <lineage>
        <taxon>unclassified sequences</taxon>
        <taxon>metagenomes</taxon>
        <taxon>ecological metagenomes</taxon>
    </lineage>
</organism>
<dbReference type="NCBIfam" id="TIGR04183">
    <property type="entry name" value="Por_Secre_tail"/>
    <property type="match status" value="1"/>
</dbReference>
<name>A0A382XDI5_9ZZZZ</name>
<evidence type="ECO:0000313" key="2">
    <source>
        <dbReference type="EMBL" id="SVD69227.1"/>
    </source>
</evidence>
<protein>
    <recommendedName>
        <fullName evidence="1">Secretion system C-terminal sorting domain-containing protein</fullName>
    </recommendedName>
</protein>
<dbReference type="InterPro" id="IPR026444">
    <property type="entry name" value="Secre_tail"/>
</dbReference>
<reference evidence="2" key="1">
    <citation type="submission" date="2018-05" db="EMBL/GenBank/DDBJ databases">
        <authorList>
            <person name="Lanie J.A."/>
            <person name="Ng W.-L."/>
            <person name="Kazmierczak K.M."/>
            <person name="Andrzejewski T.M."/>
            <person name="Davidsen T.M."/>
            <person name="Wayne K.J."/>
            <person name="Tettelin H."/>
            <person name="Glass J.I."/>
            <person name="Rusch D."/>
            <person name="Podicherti R."/>
            <person name="Tsui H.-C.T."/>
            <person name="Winkler M.E."/>
        </authorList>
    </citation>
    <scope>NUCLEOTIDE SEQUENCE</scope>
</reference>
<gene>
    <name evidence="2" type="ORF">METZ01_LOCUS422081</name>
</gene>
<feature type="domain" description="Secretion system C-terminal sorting" evidence="1">
    <location>
        <begin position="57"/>
        <end position="131"/>
    </location>
</feature>
<evidence type="ECO:0000259" key="1">
    <source>
        <dbReference type="Pfam" id="PF18962"/>
    </source>
</evidence>
<dbReference type="EMBL" id="UINC01166982">
    <property type="protein sequence ID" value="SVD69227.1"/>
    <property type="molecule type" value="Genomic_DNA"/>
</dbReference>
<dbReference type="Pfam" id="PF18962">
    <property type="entry name" value="Por_Secre_tail"/>
    <property type="match status" value="1"/>
</dbReference>
<feature type="non-terminal residue" evidence="2">
    <location>
        <position position="1"/>
    </location>
</feature>
<dbReference type="AlphaFoldDB" id="A0A382XDI5"/>
<proteinExistence type="predicted"/>
<accession>A0A382XDI5</accession>